<proteinExistence type="predicted"/>
<accession>A0A5N6E8P6</accession>
<gene>
    <name evidence="1" type="ORF">BDV33DRAFT_77268</name>
</gene>
<organism evidence="1 2">
    <name type="scientific">Aspergillus novoparasiticus</name>
    <dbReference type="NCBI Taxonomy" id="986946"/>
    <lineage>
        <taxon>Eukaryota</taxon>
        <taxon>Fungi</taxon>
        <taxon>Dikarya</taxon>
        <taxon>Ascomycota</taxon>
        <taxon>Pezizomycotina</taxon>
        <taxon>Eurotiomycetes</taxon>
        <taxon>Eurotiomycetidae</taxon>
        <taxon>Eurotiales</taxon>
        <taxon>Aspergillaceae</taxon>
        <taxon>Aspergillus</taxon>
        <taxon>Aspergillus subgen. Circumdati</taxon>
    </lineage>
</organism>
<dbReference type="Proteomes" id="UP000326799">
    <property type="component" value="Unassembled WGS sequence"/>
</dbReference>
<dbReference type="AlphaFoldDB" id="A0A5N6E8P6"/>
<name>A0A5N6E8P6_9EURO</name>
<evidence type="ECO:0000313" key="2">
    <source>
        <dbReference type="Proteomes" id="UP000326799"/>
    </source>
</evidence>
<reference evidence="1 2" key="1">
    <citation type="submission" date="2019-04" db="EMBL/GenBank/DDBJ databases">
        <title>Fungal friends and foes A comparative genomics study of 23 Aspergillus species from section Flavi.</title>
        <authorList>
            <consortium name="DOE Joint Genome Institute"/>
            <person name="Kjaerbolling I."/>
            <person name="Vesth T.C."/>
            <person name="Frisvad J.C."/>
            <person name="Nybo J.L."/>
            <person name="Theobald S."/>
            <person name="Kildgaard S."/>
            <person name="Petersen T.I."/>
            <person name="Kuo A."/>
            <person name="Sato A."/>
            <person name="Lyhne E.K."/>
            <person name="Kogle M.E."/>
            <person name="Wiebenga A."/>
            <person name="Kun R.S."/>
            <person name="Lubbers R.J."/>
            <person name="Makela M.R."/>
            <person name="Barry K."/>
            <person name="Chovatia M."/>
            <person name="Clum A."/>
            <person name="Daum C."/>
            <person name="Haridas S."/>
            <person name="He G."/>
            <person name="LaButti K."/>
            <person name="Lipzen A."/>
            <person name="Mondo S."/>
            <person name="Pangilinan J."/>
            <person name="Riley R."/>
            <person name="Salamov A."/>
            <person name="Simmons B.A."/>
            <person name="Magnuson J.K."/>
            <person name="Henrissat B."/>
            <person name="Mortensen U.H."/>
            <person name="Larsen T.O."/>
            <person name="De vries R.P."/>
            <person name="Grigoriev I.V."/>
            <person name="Machida M."/>
            <person name="Baker S.E."/>
            <person name="Andersen M.R."/>
        </authorList>
    </citation>
    <scope>NUCLEOTIDE SEQUENCE [LARGE SCALE GENOMIC DNA]</scope>
    <source>
        <strain evidence="1 2">CBS 126849</strain>
    </source>
</reference>
<protein>
    <submittedName>
        <fullName evidence="1">Uncharacterized protein</fullName>
    </submittedName>
</protein>
<dbReference type="EMBL" id="ML733685">
    <property type="protein sequence ID" value="KAB8213143.1"/>
    <property type="molecule type" value="Genomic_DNA"/>
</dbReference>
<keyword evidence="2" id="KW-1185">Reference proteome</keyword>
<evidence type="ECO:0000313" key="1">
    <source>
        <dbReference type="EMBL" id="KAB8213143.1"/>
    </source>
</evidence>
<sequence>MNWELEPIPAICAGTTLDFEDRSTWLNTHSKTPDTEVSLQVAYEPVDARVKATTPGYTFTAHTATKITAVKDFVFHDKYRDTLALENALLDGVKRAKASMETRKESFFEDIIQYRLDSLDYVENFIQRHWNTHRYVFARDLTDADLTEFDFWIRLDADDNARRAYVTDPTQFPSGWYLCKRCNTKHAQGYLKLDKGLPQTLHEKQMVILQSSEDILAASIKKTISQCGALDKAKRQAGEKKRIVSIPEARAMTTVTL</sequence>